<organism evidence="3">
    <name type="scientific">viral metagenome</name>
    <dbReference type="NCBI Taxonomy" id="1070528"/>
    <lineage>
        <taxon>unclassified sequences</taxon>
        <taxon>metagenomes</taxon>
        <taxon>organismal metagenomes</taxon>
    </lineage>
</organism>
<dbReference type="EMBL" id="MN740208">
    <property type="protein sequence ID" value="QHT93477.1"/>
    <property type="molecule type" value="Genomic_DNA"/>
</dbReference>
<reference evidence="3" key="1">
    <citation type="journal article" date="2020" name="Nature">
        <title>Giant virus diversity and host interactions through global metagenomics.</title>
        <authorList>
            <person name="Schulz F."/>
            <person name="Roux S."/>
            <person name="Paez-Espino D."/>
            <person name="Jungbluth S."/>
            <person name="Walsh D.A."/>
            <person name="Denef V.J."/>
            <person name="McMahon K.D."/>
            <person name="Konstantinidis K.T."/>
            <person name="Eloe-Fadrosh E.A."/>
            <person name="Kyrpides N.C."/>
            <person name="Woyke T."/>
        </authorList>
    </citation>
    <scope>NUCLEOTIDE SEQUENCE</scope>
    <source>
        <strain evidence="3">GVMAG-M-3300024252-29</strain>
    </source>
</reference>
<evidence type="ECO:0000256" key="1">
    <source>
        <dbReference type="SAM" id="Coils"/>
    </source>
</evidence>
<evidence type="ECO:0000313" key="3">
    <source>
        <dbReference type="EMBL" id="QHT93477.1"/>
    </source>
</evidence>
<feature type="compositionally biased region" description="Polar residues" evidence="2">
    <location>
        <begin position="157"/>
        <end position="173"/>
    </location>
</feature>
<name>A0A6C0INL3_9ZZZZ</name>
<feature type="compositionally biased region" description="Basic residues" evidence="2">
    <location>
        <begin position="105"/>
        <end position="151"/>
    </location>
</feature>
<protein>
    <submittedName>
        <fullName evidence="3">Uncharacterized protein</fullName>
    </submittedName>
</protein>
<feature type="region of interest" description="Disordered" evidence="2">
    <location>
        <begin position="101"/>
        <end position="224"/>
    </location>
</feature>
<feature type="coiled-coil region" evidence="1">
    <location>
        <begin position="12"/>
        <end position="47"/>
    </location>
</feature>
<proteinExistence type="predicted"/>
<keyword evidence="1" id="KW-0175">Coiled coil</keyword>
<dbReference type="AlphaFoldDB" id="A0A6C0INL3"/>
<evidence type="ECO:0000256" key="2">
    <source>
        <dbReference type="SAM" id="MobiDB-lite"/>
    </source>
</evidence>
<accession>A0A6C0INL3</accession>
<sequence>MSEQRRSPRVMENNAIKENEILKQRLADCEKDQLDALIAMIKQKQQEIVDSGKLMSDMNVPGLEDTLSKFSSAGREYFYAKMGLDIPMTDQEIDEHFYKMDMSKGGKRRKSSRKHRKNKSGKSRSRRTRKGRRNKTHKKRKSKKSRKHRKRGGVDPPNQNRPELNIPVTSPNIRDTPIPRPVLRRERPRQYPAPPIFPRPTSRMTSEDFYEGIANASVSRTQSP</sequence>